<dbReference type="PROSITE" id="PS51094">
    <property type="entry name" value="PTS_EIIA_TYPE_2"/>
    <property type="match status" value="1"/>
</dbReference>
<evidence type="ECO:0000313" key="2">
    <source>
        <dbReference type="EMBL" id="RGL08137.1"/>
    </source>
</evidence>
<name>A0A3E4QQ99_9ACTN</name>
<keyword evidence="2" id="KW-0813">Transport</keyword>
<organism evidence="2 3">
    <name type="scientific">Collinsella tanakaei</name>
    <dbReference type="NCBI Taxonomy" id="626935"/>
    <lineage>
        <taxon>Bacteria</taxon>
        <taxon>Bacillati</taxon>
        <taxon>Actinomycetota</taxon>
        <taxon>Coriobacteriia</taxon>
        <taxon>Coriobacteriales</taxon>
        <taxon>Coriobacteriaceae</taxon>
        <taxon>Collinsella</taxon>
    </lineage>
</organism>
<evidence type="ECO:0000313" key="3">
    <source>
        <dbReference type="Proteomes" id="UP000260943"/>
    </source>
</evidence>
<sequence>MQKVFTQDQVLLNLGAANAEDVFRAVADRAQDLGIASADGAYQGLLEREREVATGLMDGYAIPHTKCSAVNRAAMFYVRTAAPLTWQTMDDRPVQHLFVLMAPDANGGEEHLKLLSALATCLLEDEFKSAVATAATAENVVSLVLEHIEKECE</sequence>
<dbReference type="InterPro" id="IPR002178">
    <property type="entry name" value="PTS_EIIA_type-2_dom"/>
</dbReference>
<dbReference type="RefSeq" id="WP_117680157.1">
    <property type="nucleotide sequence ID" value="NZ_QSRJ01000012.1"/>
</dbReference>
<dbReference type="AlphaFoldDB" id="A0A3E4QQ99"/>
<dbReference type="Gene3D" id="3.40.930.10">
    <property type="entry name" value="Mannitol-specific EII, Chain A"/>
    <property type="match status" value="1"/>
</dbReference>
<reference evidence="2 3" key="1">
    <citation type="submission" date="2018-08" db="EMBL/GenBank/DDBJ databases">
        <title>A genome reference for cultivated species of the human gut microbiota.</title>
        <authorList>
            <person name="Zou Y."/>
            <person name="Xue W."/>
            <person name="Luo G."/>
        </authorList>
    </citation>
    <scope>NUCLEOTIDE SEQUENCE [LARGE SCALE GENOMIC DNA]</scope>
    <source>
        <strain evidence="2 3">TF08-14</strain>
    </source>
</reference>
<keyword evidence="2" id="KW-0762">Sugar transport</keyword>
<dbReference type="InterPro" id="IPR051541">
    <property type="entry name" value="PTS_SugarTrans_NitroReg"/>
</dbReference>
<comment type="caution">
    <text evidence="2">The sequence shown here is derived from an EMBL/GenBank/DDBJ whole genome shotgun (WGS) entry which is preliminary data.</text>
</comment>
<feature type="domain" description="PTS EIIA type-2" evidence="1">
    <location>
        <begin position="3"/>
        <end position="147"/>
    </location>
</feature>
<dbReference type="SUPFAM" id="SSF55804">
    <property type="entry name" value="Phoshotransferase/anion transport protein"/>
    <property type="match status" value="1"/>
</dbReference>
<gene>
    <name evidence="2" type="ORF">DXC81_09395</name>
</gene>
<evidence type="ECO:0000259" key="1">
    <source>
        <dbReference type="PROSITE" id="PS51094"/>
    </source>
</evidence>
<accession>A0A3E4QQ99</accession>
<dbReference type="GO" id="GO:0030295">
    <property type="term" value="F:protein kinase activator activity"/>
    <property type="evidence" value="ECO:0007669"/>
    <property type="project" value="TreeGrafter"/>
</dbReference>
<dbReference type="PANTHER" id="PTHR47738">
    <property type="entry name" value="PTS SYSTEM FRUCTOSE-LIKE EIIA COMPONENT-RELATED"/>
    <property type="match status" value="1"/>
</dbReference>
<dbReference type="CDD" id="cd00211">
    <property type="entry name" value="PTS_IIA_fru"/>
    <property type="match status" value="1"/>
</dbReference>
<proteinExistence type="predicted"/>
<protein>
    <submittedName>
        <fullName evidence="2">PTS sugar transporter subunit IIA</fullName>
    </submittedName>
</protein>
<dbReference type="PANTHER" id="PTHR47738:SF1">
    <property type="entry name" value="NITROGEN REGULATORY PROTEIN"/>
    <property type="match status" value="1"/>
</dbReference>
<dbReference type="Proteomes" id="UP000260943">
    <property type="component" value="Unassembled WGS sequence"/>
</dbReference>
<dbReference type="Pfam" id="PF00359">
    <property type="entry name" value="PTS_EIIA_2"/>
    <property type="match status" value="1"/>
</dbReference>
<dbReference type="InterPro" id="IPR016152">
    <property type="entry name" value="PTrfase/Anion_transptr"/>
</dbReference>
<dbReference type="EMBL" id="QSRJ01000012">
    <property type="protein sequence ID" value="RGL08137.1"/>
    <property type="molecule type" value="Genomic_DNA"/>
</dbReference>